<keyword evidence="1" id="KW-0732">Signal</keyword>
<evidence type="ECO:0000313" key="3">
    <source>
        <dbReference type="Proteomes" id="UP000306477"/>
    </source>
</evidence>
<dbReference type="PROSITE" id="PS51257">
    <property type="entry name" value="PROKAR_LIPOPROTEIN"/>
    <property type="match status" value="1"/>
</dbReference>
<dbReference type="AlphaFoldDB" id="A0A4S3PY14"/>
<dbReference type="RefSeq" id="WP_136378148.1">
    <property type="nucleotide sequence ID" value="NZ_SLUB01000003.1"/>
</dbReference>
<comment type="caution">
    <text evidence="2">The sequence shown here is derived from an EMBL/GenBank/DDBJ whole genome shotgun (WGS) entry which is preliminary data.</text>
</comment>
<feature type="signal peptide" evidence="1">
    <location>
        <begin position="1"/>
        <end position="24"/>
    </location>
</feature>
<organism evidence="2 3">
    <name type="scientific">Bacillus timonensis</name>
    <dbReference type="NCBI Taxonomy" id="1033734"/>
    <lineage>
        <taxon>Bacteria</taxon>
        <taxon>Bacillati</taxon>
        <taxon>Bacillota</taxon>
        <taxon>Bacilli</taxon>
        <taxon>Bacillales</taxon>
        <taxon>Bacillaceae</taxon>
        <taxon>Bacillus</taxon>
    </lineage>
</organism>
<dbReference type="OrthoDB" id="2450230at2"/>
<proteinExistence type="predicted"/>
<accession>A0A4S3PY14</accession>
<evidence type="ECO:0000313" key="2">
    <source>
        <dbReference type="EMBL" id="THE14797.1"/>
    </source>
</evidence>
<evidence type="ECO:0000256" key="1">
    <source>
        <dbReference type="SAM" id="SignalP"/>
    </source>
</evidence>
<name>A0A4S3PY14_9BACI</name>
<evidence type="ECO:0008006" key="4">
    <source>
        <dbReference type="Google" id="ProtNLM"/>
    </source>
</evidence>
<keyword evidence="3" id="KW-1185">Reference proteome</keyword>
<dbReference type="Proteomes" id="UP000306477">
    <property type="component" value="Unassembled WGS sequence"/>
</dbReference>
<dbReference type="STRING" id="1033734.GCA_000285535_03835"/>
<protein>
    <recommendedName>
        <fullName evidence="4">DUF4367 domain-containing protein</fullName>
    </recommendedName>
</protein>
<feature type="chain" id="PRO_5020243499" description="DUF4367 domain-containing protein" evidence="1">
    <location>
        <begin position="25"/>
        <end position="165"/>
    </location>
</feature>
<sequence>MKQGKVLFLTLLLIVGLLAGCASVEDESKETISTVETAFNAQPEKTNSENGNVSFYLPSTMKIEKKDENNIILQKGNQTFILFVNPNEDRTSDTLYKEIDKEKFVVDQTFTDKERYGYVKAYEIEDKFYLVTVGIGGVKMTTEVKVSEISESASEMMKVVSSVKY</sequence>
<reference evidence="2 3" key="1">
    <citation type="journal article" date="2019" name="Indoor Air">
        <title>Impacts of indoor surface finishes on bacterial viability.</title>
        <authorList>
            <person name="Hu J."/>
            <person name="Maamar S.B."/>
            <person name="Glawe A.J."/>
            <person name="Gottel N."/>
            <person name="Gilbert J.A."/>
            <person name="Hartmann E.M."/>
        </authorList>
    </citation>
    <scope>NUCLEOTIDE SEQUENCE [LARGE SCALE GENOMIC DNA]</scope>
    <source>
        <strain evidence="2 3">AF060A6</strain>
    </source>
</reference>
<dbReference type="EMBL" id="SLUB01000003">
    <property type="protein sequence ID" value="THE14797.1"/>
    <property type="molecule type" value="Genomic_DNA"/>
</dbReference>
<gene>
    <name evidence="2" type="ORF">E1I69_02985</name>
</gene>